<dbReference type="EMBL" id="MNBE01000647">
    <property type="protein sequence ID" value="OKP00440.1"/>
    <property type="molecule type" value="Genomic_DNA"/>
</dbReference>
<organism evidence="2 3">
    <name type="scientific">Penicillium subrubescens</name>
    <dbReference type="NCBI Taxonomy" id="1316194"/>
    <lineage>
        <taxon>Eukaryota</taxon>
        <taxon>Fungi</taxon>
        <taxon>Dikarya</taxon>
        <taxon>Ascomycota</taxon>
        <taxon>Pezizomycotina</taxon>
        <taxon>Eurotiomycetes</taxon>
        <taxon>Eurotiomycetidae</taxon>
        <taxon>Eurotiales</taxon>
        <taxon>Aspergillaceae</taxon>
        <taxon>Penicillium</taxon>
    </lineage>
</organism>
<gene>
    <name evidence="2" type="ORF">PENSUB_7897</name>
</gene>
<protein>
    <submittedName>
        <fullName evidence="2">Uncharacterized protein</fullName>
    </submittedName>
</protein>
<evidence type="ECO:0000256" key="1">
    <source>
        <dbReference type="SAM" id="MobiDB-lite"/>
    </source>
</evidence>
<sequence length="70" mass="7672">MPPKAPSNLRPVQNPKVNAVRPPPAPRPAPRPVNPAEIRKTKEYKVAARRLWEQEPAEVDTTTAVATGLV</sequence>
<dbReference type="Proteomes" id="UP000186955">
    <property type="component" value="Unassembled WGS sequence"/>
</dbReference>
<comment type="caution">
    <text evidence="2">The sequence shown here is derived from an EMBL/GenBank/DDBJ whole genome shotgun (WGS) entry which is preliminary data.</text>
</comment>
<dbReference type="AlphaFoldDB" id="A0A1Q5TJP8"/>
<name>A0A1Q5TJP8_9EURO</name>
<accession>A0A1Q5TJP8</accession>
<keyword evidence="3" id="KW-1185">Reference proteome</keyword>
<reference evidence="2 3" key="1">
    <citation type="submission" date="2016-10" db="EMBL/GenBank/DDBJ databases">
        <title>Genome sequence of the ascomycete fungus Penicillium subrubescens.</title>
        <authorList>
            <person name="De Vries R.P."/>
            <person name="Peng M."/>
            <person name="Dilokpimol A."/>
            <person name="Hilden K."/>
            <person name="Makela M.R."/>
            <person name="Grigoriev I."/>
            <person name="Riley R."/>
            <person name="Granchi Z."/>
        </authorList>
    </citation>
    <scope>NUCLEOTIDE SEQUENCE [LARGE SCALE GENOMIC DNA]</scope>
    <source>
        <strain evidence="2 3">CBS 132785</strain>
    </source>
</reference>
<evidence type="ECO:0000313" key="3">
    <source>
        <dbReference type="Proteomes" id="UP000186955"/>
    </source>
</evidence>
<evidence type="ECO:0000313" key="2">
    <source>
        <dbReference type="EMBL" id="OKP00440.1"/>
    </source>
</evidence>
<feature type="region of interest" description="Disordered" evidence="1">
    <location>
        <begin position="1"/>
        <end position="36"/>
    </location>
</feature>
<proteinExistence type="predicted"/>
<feature type="compositionally biased region" description="Pro residues" evidence="1">
    <location>
        <begin position="21"/>
        <end position="33"/>
    </location>
</feature>